<comment type="caution">
    <text evidence="5">The sequence shown here is derived from an EMBL/GenBank/DDBJ whole genome shotgun (WGS) entry which is preliminary data.</text>
</comment>
<accession>A0AAV6NGT3</accession>
<dbReference type="PANTHER" id="PTHR11461">
    <property type="entry name" value="SERINE PROTEASE INHIBITOR, SERPIN"/>
    <property type="match status" value="1"/>
</dbReference>
<protein>
    <submittedName>
        <fullName evidence="5">Serpin-ZX</fullName>
    </submittedName>
</protein>
<name>A0AAV6NGT3_9ROSI</name>
<dbReference type="SMART" id="SM00093">
    <property type="entry name" value="SERPIN"/>
    <property type="match status" value="1"/>
</dbReference>
<reference evidence="5 6" key="1">
    <citation type="journal article" date="2021" name="Hortic Res">
        <title>The domestication of Cucurbita argyrosperma as revealed by the genome of its wild relative.</title>
        <authorList>
            <person name="Barrera-Redondo J."/>
            <person name="Sanchez-de la Vega G."/>
            <person name="Aguirre-Liguori J.A."/>
            <person name="Castellanos-Morales G."/>
            <person name="Gutierrez-Guerrero Y.T."/>
            <person name="Aguirre-Dugua X."/>
            <person name="Aguirre-Planter E."/>
            <person name="Tenaillon M.I."/>
            <person name="Lira-Saade R."/>
            <person name="Eguiarte L.E."/>
        </authorList>
    </citation>
    <scope>NUCLEOTIDE SEQUENCE [LARGE SCALE GENOMIC DNA]</scope>
    <source>
        <strain evidence="5">JBR-2021</strain>
    </source>
</reference>
<evidence type="ECO:0000313" key="6">
    <source>
        <dbReference type="Proteomes" id="UP000685013"/>
    </source>
</evidence>
<proteinExistence type="inferred from homology"/>
<dbReference type="GO" id="GO:0005615">
    <property type="term" value="C:extracellular space"/>
    <property type="evidence" value="ECO:0007669"/>
    <property type="project" value="InterPro"/>
</dbReference>
<dbReference type="GO" id="GO:0004867">
    <property type="term" value="F:serine-type endopeptidase inhibitor activity"/>
    <property type="evidence" value="ECO:0007669"/>
    <property type="project" value="InterPro"/>
</dbReference>
<dbReference type="Proteomes" id="UP000685013">
    <property type="component" value="Chromosome 5"/>
</dbReference>
<evidence type="ECO:0000256" key="1">
    <source>
        <dbReference type="ARBA" id="ARBA00009500"/>
    </source>
</evidence>
<feature type="transmembrane region" description="Helical" evidence="3">
    <location>
        <begin position="29"/>
        <end position="49"/>
    </location>
</feature>
<evidence type="ECO:0000259" key="4">
    <source>
        <dbReference type="SMART" id="SM00093"/>
    </source>
</evidence>
<evidence type="ECO:0000313" key="5">
    <source>
        <dbReference type="EMBL" id="KAG6598398.1"/>
    </source>
</evidence>
<dbReference type="PANTHER" id="PTHR11461:SF211">
    <property type="entry name" value="GH10112P-RELATED"/>
    <property type="match status" value="1"/>
</dbReference>
<evidence type="ECO:0000256" key="3">
    <source>
        <dbReference type="SAM" id="Phobius"/>
    </source>
</evidence>
<keyword evidence="6" id="KW-1185">Reference proteome</keyword>
<organism evidence="5 6">
    <name type="scientific">Cucurbita argyrosperma subsp. sororia</name>
    <dbReference type="NCBI Taxonomy" id="37648"/>
    <lineage>
        <taxon>Eukaryota</taxon>
        <taxon>Viridiplantae</taxon>
        <taxon>Streptophyta</taxon>
        <taxon>Embryophyta</taxon>
        <taxon>Tracheophyta</taxon>
        <taxon>Spermatophyta</taxon>
        <taxon>Magnoliopsida</taxon>
        <taxon>eudicotyledons</taxon>
        <taxon>Gunneridae</taxon>
        <taxon>Pentapetalae</taxon>
        <taxon>rosids</taxon>
        <taxon>fabids</taxon>
        <taxon>Cucurbitales</taxon>
        <taxon>Cucurbitaceae</taxon>
        <taxon>Cucurbiteae</taxon>
        <taxon>Cucurbita</taxon>
    </lineage>
</organism>
<keyword evidence="3" id="KW-0472">Membrane</keyword>
<feature type="domain" description="Serpin" evidence="4">
    <location>
        <begin position="15"/>
        <end position="383"/>
    </location>
</feature>
<gene>
    <name evidence="5" type="ORF">SDJN03_08176</name>
</gene>
<dbReference type="InterPro" id="IPR023795">
    <property type="entry name" value="Serpin_CS"/>
</dbReference>
<dbReference type="InterPro" id="IPR000215">
    <property type="entry name" value="Serpin_fam"/>
</dbReference>
<comment type="similarity">
    <text evidence="1 2">Belongs to the serpin family.</text>
</comment>
<dbReference type="PROSITE" id="PS00284">
    <property type="entry name" value="SERPIN"/>
    <property type="match status" value="1"/>
</dbReference>
<evidence type="ECO:0000256" key="2">
    <source>
        <dbReference type="RuleBase" id="RU000411"/>
    </source>
</evidence>
<dbReference type="InterPro" id="IPR023796">
    <property type="entry name" value="Serpin_dom"/>
</dbReference>
<sequence>MDIREAIRNHGDVAMAITKRILQHDKAKASNVVISPLSIYVLLSLVAAGSKGPPLDQLLSFLKSNSIDNLNAFASHIIDKVFADASSCGGPRLAFANGVWIDQSLPLKPSFQQVVNKYYKAMLRQVNFEQADEVISEVNSWVERNTYGLIKEILPAGSVGSSTQLILANALYFKAAWQQEFDASKTVKRDFYLVDGSSVEAPFMSGEKDQYVAVFDGFKVLALPYSQGPDPRRFSMYFFLPDRKDGLGSLIEKLDSEPGFIDRHIPREKRELWGFMIPKFKISFGIEVSNVLKKLGLVLPFTEGGLLGMVESPMAQNLHVSKVFHKAFIEVNEEGTEAAASSALTIRRVSMPINTINFIADHPFLYLIREDKSGTLLFIGQKPCRRGHDHHQAASPKRRQELQRCVFAIVDPCFAQPYQLLSFLKYNSIDQLNHFTFQIASMVLADGSLSGGPRLSFANGAWVG</sequence>
<keyword evidence="3" id="KW-1133">Transmembrane helix</keyword>
<dbReference type="AlphaFoldDB" id="A0AAV6NGT3"/>
<keyword evidence="3" id="KW-0812">Transmembrane</keyword>
<dbReference type="EMBL" id="JAGKQH010000005">
    <property type="protein sequence ID" value="KAG6598398.1"/>
    <property type="molecule type" value="Genomic_DNA"/>
</dbReference>
<dbReference type="Pfam" id="PF00079">
    <property type="entry name" value="Serpin"/>
    <property type="match status" value="1"/>
</dbReference>
<feature type="non-terminal residue" evidence="5">
    <location>
        <position position="1"/>
    </location>
</feature>
<dbReference type="CDD" id="cd02043">
    <property type="entry name" value="serpinP_plants"/>
    <property type="match status" value="1"/>
</dbReference>